<gene>
    <name evidence="1" type="ORF">FOXB_06980</name>
</gene>
<evidence type="ECO:0000313" key="1">
    <source>
        <dbReference type="EMBL" id="EGU82505.1"/>
    </source>
</evidence>
<comment type="caution">
    <text evidence="1">The sequence shown here is derived from an EMBL/GenBank/DDBJ whole genome shotgun (WGS) entry which is preliminary data.</text>
</comment>
<protein>
    <submittedName>
        <fullName evidence="1">Uncharacterized protein</fullName>
    </submittedName>
</protein>
<reference evidence="1" key="1">
    <citation type="journal article" date="2012" name="Mol. Plant Microbe Interact.">
        <title>A highly conserved effector in Fusarium oxysporum is required for full virulence on Arabidopsis.</title>
        <authorList>
            <person name="Thatcher L.F."/>
            <person name="Gardiner D.M."/>
            <person name="Kazan K."/>
            <person name="Manners J."/>
        </authorList>
    </citation>
    <scope>NUCLEOTIDE SEQUENCE [LARGE SCALE GENOMIC DNA]</scope>
    <source>
        <strain evidence="1">Fo5176</strain>
    </source>
</reference>
<sequence length="62" mass="7281">MALPNPTVRDWKGDKHKVMLSDSSVKMQKLLMELQLRAVVDLMRHKHLFVIFTLAKKDLKYS</sequence>
<dbReference type="AlphaFoldDB" id="F9FKQ1"/>
<name>F9FKQ1_FUSOF</name>
<proteinExistence type="predicted"/>
<accession>F9FKQ1</accession>
<dbReference type="EMBL" id="AFQF01002126">
    <property type="protein sequence ID" value="EGU82505.1"/>
    <property type="molecule type" value="Genomic_DNA"/>
</dbReference>
<organism evidence="1">
    <name type="scientific">Fusarium oxysporum (strain Fo5176)</name>
    <name type="common">Fusarium vascular wilt</name>
    <dbReference type="NCBI Taxonomy" id="660025"/>
    <lineage>
        <taxon>Eukaryota</taxon>
        <taxon>Fungi</taxon>
        <taxon>Dikarya</taxon>
        <taxon>Ascomycota</taxon>
        <taxon>Pezizomycotina</taxon>
        <taxon>Sordariomycetes</taxon>
        <taxon>Hypocreomycetidae</taxon>
        <taxon>Hypocreales</taxon>
        <taxon>Nectriaceae</taxon>
        <taxon>Fusarium</taxon>
        <taxon>Fusarium oxysporum species complex</taxon>
    </lineage>
</organism>
<dbReference type="OrthoDB" id="10286647at2759"/>